<evidence type="ECO:0000313" key="2">
    <source>
        <dbReference type="EMBL" id="CRK16885.1"/>
    </source>
</evidence>
<reference evidence="2 3" key="1">
    <citation type="submission" date="2015-05" db="EMBL/GenBank/DDBJ databases">
        <authorList>
            <person name="Wang D.B."/>
            <person name="Wang M."/>
        </authorList>
    </citation>
    <scope>NUCLEOTIDE SEQUENCE [LARGE SCALE GENOMIC DNA]</scope>
    <source>
        <strain evidence="2">VL1</strain>
    </source>
</reference>
<dbReference type="STRING" id="100787.A0A0G4L588"/>
<feature type="compositionally biased region" description="Polar residues" evidence="1">
    <location>
        <begin position="443"/>
        <end position="461"/>
    </location>
</feature>
<accession>A0A0G4L588</accession>
<protein>
    <recommendedName>
        <fullName evidence="4">rRNA-processing protein las1</fullName>
    </recommendedName>
</protein>
<evidence type="ECO:0000313" key="3">
    <source>
        <dbReference type="Proteomes" id="UP000044602"/>
    </source>
</evidence>
<dbReference type="GO" id="GO:0000460">
    <property type="term" value="P:maturation of 5.8S rRNA"/>
    <property type="evidence" value="ECO:0007669"/>
    <property type="project" value="TreeGrafter"/>
</dbReference>
<feature type="region of interest" description="Disordered" evidence="1">
    <location>
        <begin position="245"/>
        <end position="275"/>
    </location>
</feature>
<keyword evidence="3" id="KW-1185">Reference proteome</keyword>
<dbReference type="GO" id="GO:0004519">
    <property type="term" value="F:endonuclease activity"/>
    <property type="evidence" value="ECO:0007669"/>
    <property type="project" value="InterPro"/>
</dbReference>
<dbReference type="InterPro" id="IPR007174">
    <property type="entry name" value="Las1"/>
</dbReference>
<name>A0A0G4L588_VERLO</name>
<proteinExistence type="predicted"/>
<dbReference type="AlphaFoldDB" id="A0A0G4L588"/>
<dbReference type="PANTHER" id="PTHR15002:SF0">
    <property type="entry name" value="RIBOSOMAL BIOGENESIS PROTEIN LAS1L"/>
    <property type="match status" value="1"/>
</dbReference>
<gene>
    <name evidence="2" type="ORF">BN1708_011875</name>
</gene>
<evidence type="ECO:0008006" key="4">
    <source>
        <dbReference type="Google" id="ProtNLM"/>
    </source>
</evidence>
<dbReference type="GO" id="GO:0030687">
    <property type="term" value="C:preribosome, large subunit precursor"/>
    <property type="evidence" value="ECO:0007669"/>
    <property type="project" value="TreeGrafter"/>
</dbReference>
<dbReference type="Pfam" id="PF04031">
    <property type="entry name" value="Las1"/>
    <property type="match status" value="2"/>
</dbReference>
<organism evidence="2 3">
    <name type="scientific">Verticillium longisporum</name>
    <name type="common">Verticillium dahliae var. longisporum</name>
    <dbReference type="NCBI Taxonomy" id="100787"/>
    <lineage>
        <taxon>Eukaryota</taxon>
        <taxon>Fungi</taxon>
        <taxon>Dikarya</taxon>
        <taxon>Ascomycota</taxon>
        <taxon>Pezizomycotina</taxon>
        <taxon>Sordariomycetes</taxon>
        <taxon>Hypocreomycetidae</taxon>
        <taxon>Glomerellales</taxon>
        <taxon>Plectosphaerellaceae</taxon>
        <taxon>Verticillium</taxon>
    </lineage>
</organism>
<dbReference type="GO" id="GO:0090730">
    <property type="term" value="C:Las1 complex"/>
    <property type="evidence" value="ECO:0007669"/>
    <property type="project" value="InterPro"/>
</dbReference>
<dbReference type="PANTHER" id="PTHR15002">
    <property type="entry name" value="RIBOSOMAL BIOGENESIS PROTEIN LAS1L"/>
    <property type="match status" value="1"/>
</dbReference>
<evidence type="ECO:0000256" key="1">
    <source>
        <dbReference type="SAM" id="MobiDB-lite"/>
    </source>
</evidence>
<feature type="compositionally biased region" description="Polar residues" evidence="1">
    <location>
        <begin position="261"/>
        <end position="275"/>
    </location>
</feature>
<dbReference type="EMBL" id="CVQH01007891">
    <property type="protein sequence ID" value="CRK16885.1"/>
    <property type="molecule type" value="Genomic_DNA"/>
</dbReference>
<dbReference type="Proteomes" id="UP000044602">
    <property type="component" value="Unassembled WGS sequence"/>
</dbReference>
<dbReference type="GO" id="GO:0000470">
    <property type="term" value="P:maturation of LSU-rRNA"/>
    <property type="evidence" value="ECO:0007669"/>
    <property type="project" value="TreeGrafter"/>
</dbReference>
<feature type="region of interest" description="Disordered" evidence="1">
    <location>
        <begin position="426"/>
        <end position="472"/>
    </location>
</feature>
<sequence length="472" mass="50163">MVQYILTPWRDRAELLAVRRQFYPDAAPQAQLKPGHAGQHDAVARVSLWMQRGGCPHLVESTALLVAAILSDAEGGGSSAGTYAARAAYAAAFSRFVTGLLDGHQDKQRKLSMYSVAKTIGLPATFVELRHQATHEQLPSLAKLRAAARRALDWIWEYYWRALGDGAPSAEEKEEEAAAAAGDCAGAVVAYLGGSGGDVAARTAIVRRFGQEKVLEVLEGIMDEPGSNKLMLGALKMSSEVLEGAAGGEEEPSCETAMDVEQSSGDGEPSGSTGWSTFVTGLLDGHQDKQRKLSMYSVAKTIGLPATFVELRHQATHEQLPSLAKLRAAARRALDWIWEYYWRALGDGAPSADEKEDETAAAAGDCVGAVVAYLRAGGGDAAAMSAIVRRFGQEKVLEVLEGIMDEPASNKLMLGALKMSSEVLEGAAGGEEEKSCETAMDVEQSSGDGEPSGSTGWSTYEGTWRPKPIGVV</sequence>